<dbReference type="AlphaFoldDB" id="A0A256A2C7"/>
<dbReference type="GO" id="GO:0006261">
    <property type="term" value="P:DNA-templated DNA replication"/>
    <property type="evidence" value="ECO:0007669"/>
    <property type="project" value="TreeGrafter"/>
</dbReference>
<dbReference type="SUPFAM" id="SSF52540">
    <property type="entry name" value="P-loop containing nucleoside triphosphate hydrolases"/>
    <property type="match status" value="1"/>
</dbReference>
<keyword evidence="2" id="KW-1185">Reference proteome</keyword>
<dbReference type="InterPro" id="IPR050238">
    <property type="entry name" value="DNA_Rep/Repair_Clamp_Loader"/>
</dbReference>
<dbReference type="PANTHER" id="PTHR11669">
    <property type="entry name" value="REPLICATION FACTOR C / DNA POLYMERASE III GAMMA-TAU SUBUNIT"/>
    <property type="match status" value="1"/>
</dbReference>
<comment type="caution">
    <text evidence="1">The sequence shown here is derived from an EMBL/GenBank/DDBJ whole genome shotgun (WGS) entry which is preliminary data.</text>
</comment>
<dbReference type="PANTHER" id="PTHR11669:SF8">
    <property type="entry name" value="DNA POLYMERASE III SUBUNIT DELTA"/>
    <property type="match status" value="1"/>
</dbReference>
<dbReference type="RefSeq" id="WP_094485243.1">
    <property type="nucleotide sequence ID" value="NZ_NOXX01000139.1"/>
</dbReference>
<proteinExistence type="predicted"/>
<protein>
    <submittedName>
        <fullName evidence="1">DNA polymerase III subunit delta</fullName>
    </submittedName>
</protein>
<sequence>MLFSSIPGHEHLKKQLVHSAQNGRIAHTQLFIGPEGSGTLPMALAYARYLLCNNVGFENEGGNSSCNSKVASLQHPDLHFYFPTPSGTAGSKAMSSEELYPEWRQFLYERPFGSLAEWFTHAGGDGKQGEIRATDADSIARVIGMKSYEGGKKVLIVWRAELMNNSTANKLLKILEEPSDDTFIILLVENPDELLPTVRSRCQEIEFRPFSESHVADFLNARLTLDTAKVKMLAARSQGNLSKALLLAEENDAELEFEKWFVDWVRAAFSAKGNPGAIKSLISWSEDLAGIGRERQKRFLSFCAEMFRQALLTNYGAGSLTYIVPEYGNFKLEKFAPFVHGGNIVGIFQEIEDAMYHIERNANAKIIFTDLSIKLTRYIHAK</sequence>
<dbReference type="InterPro" id="IPR027417">
    <property type="entry name" value="P-loop_NTPase"/>
</dbReference>
<evidence type="ECO:0000313" key="1">
    <source>
        <dbReference type="EMBL" id="OYQ47801.1"/>
    </source>
</evidence>
<name>A0A256A2C7_9FLAO</name>
<accession>A0A256A2C7</accession>
<dbReference type="Pfam" id="PF13177">
    <property type="entry name" value="DNA_pol3_delta2"/>
    <property type="match status" value="1"/>
</dbReference>
<organism evidence="1 2">
    <name type="scientific">Flavobacterium aurantiibacter</name>
    <dbReference type="NCBI Taxonomy" id="2023067"/>
    <lineage>
        <taxon>Bacteria</taxon>
        <taxon>Pseudomonadati</taxon>
        <taxon>Bacteroidota</taxon>
        <taxon>Flavobacteriia</taxon>
        <taxon>Flavobacteriales</taxon>
        <taxon>Flavobacteriaceae</taxon>
        <taxon>Flavobacterium</taxon>
    </lineage>
</organism>
<reference evidence="1 2" key="1">
    <citation type="submission" date="2017-07" db="EMBL/GenBank/DDBJ databases">
        <title>Flavobacterium cyanobacteriorum sp. nov., isolated from cyanobacterial aggregates in a eutrophic lake.</title>
        <authorList>
            <person name="Cai H."/>
        </authorList>
    </citation>
    <scope>NUCLEOTIDE SEQUENCE [LARGE SCALE GENOMIC DNA]</scope>
    <source>
        <strain evidence="1 2">TH167</strain>
    </source>
</reference>
<dbReference type="Proteomes" id="UP000216035">
    <property type="component" value="Unassembled WGS sequence"/>
</dbReference>
<gene>
    <name evidence="1" type="ORF">CHX27_02785</name>
</gene>
<dbReference type="EMBL" id="NOXX01000139">
    <property type="protein sequence ID" value="OYQ47801.1"/>
    <property type="molecule type" value="Genomic_DNA"/>
</dbReference>
<evidence type="ECO:0000313" key="2">
    <source>
        <dbReference type="Proteomes" id="UP000216035"/>
    </source>
</evidence>
<dbReference type="OrthoDB" id="9811073at2"/>
<dbReference type="Gene3D" id="3.40.50.300">
    <property type="entry name" value="P-loop containing nucleotide triphosphate hydrolases"/>
    <property type="match status" value="1"/>
</dbReference>